<proteinExistence type="inferred from homology"/>
<dbReference type="GeneTree" id="ENSGT00390000007991"/>
<dbReference type="Pfam" id="PF15136">
    <property type="entry name" value="UPF0449"/>
    <property type="match status" value="1"/>
</dbReference>
<dbReference type="PANTHER" id="PTHR34766:SF1">
    <property type="entry name" value="UPF0449 PROTEIN C19ORF25"/>
    <property type="match status" value="1"/>
</dbReference>
<comment type="similarity">
    <text evidence="1">Belongs to the UPF0449 family.</text>
</comment>
<evidence type="ECO:0000256" key="2">
    <source>
        <dbReference type="SAM" id="MobiDB-lite"/>
    </source>
</evidence>
<protein>
    <submittedName>
        <fullName evidence="3">Uncharacterized protein</fullName>
    </submittedName>
</protein>
<evidence type="ECO:0000313" key="4">
    <source>
        <dbReference type="Proteomes" id="UP000823872"/>
    </source>
</evidence>
<feature type="region of interest" description="Disordered" evidence="2">
    <location>
        <begin position="159"/>
        <end position="184"/>
    </location>
</feature>
<dbReference type="Ensembl" id="ENSFCTT00005077470.1">
    <property type="protein sequence ID" value="ENSFCTP00005054192.1"/>
    <property type="gene ID" value="ENSFCTG00005027411.1"/>
</dbReference>
<name>A0ABI8A4Z5_FELCA</name>
<dbReference type="Proteomes" id="UP000823872">
    <property type="component" value="Chromosome A2"/>
</dbReference>
<accession>A0ABI8A4Z5</accession>
<dbReference type="PANTHER" id="PTHR34766">
    <property type="entry name" value="UPF0449 PROTEIN C19ORF25"/>
    <property type="match status" value="1"/>
</dbReference>
<organism evidence="3 4">
    <name type="scientific">Felis catus</name>
    <name type="common">Cat</name>
    <name type="synonym">Felis silvestris catus</name>
    <dbReference type="NCBI Taxonomy" id="9685"/>
    <lineage>
        <taxon>Eukaryota</taxon>
        <taxon>Metazoa</taxon>
        <taxon>Chordata</taxon>
        <taxon>Craniata</taxon>
        <taxon>Vertebrata</taxon>
        <taxon>Euteleostomi</taxon>
        <taxon>Mammalia</taxon>
        <taxon>Eutheria</taxon>
        <taxon>Laurasiatheria</taxon>
        <taxon>Carnivora</taxon>
        <taxon>Feliformia</taxon>
        <taxon>Felidae</taxon>
        <taxon>Felinae</taxon>
        <taxon>Felis</taxon>
    </lineage>
</organism>
<keyword evidence="4" id="KW-1185">Reference proteome</keyword>
<feature type="region of interest" description="Disordered" evidence="2">
    <location>
        <begin position="78"/>
        <end position="97"/>
    </location>
</feature>
<evidence type="ECO:0000256" key="1">
    <source>
        <dbReference type="ARBA" id="ARBA00006137"/>
    </source>
</evidence>
<reference evidence="3 4" key="1">
    <citation type="submission" date="2021-02" db="EMBL/GenBank/DDBJ databases">
        <title>Safari Cat Assemblies.</title>
        <authorList>
            <person name="Bredemeyer K.R."/>
            <person name="Murphy W.J."/>
        </authorList>
    </citation>
    <scope>NUCLEOTIDE SEQUENCE [LARGE SCALE GENOMIC DNA]</scope>
</reference>
<sequence>MGSKAKKRVVLPTRPAPPTVEQILEDVRGAPSEDPVFTALALEDSAGLSGRAEDAEAQQQQLYQQSRAYVAMNQRLQQAGDGLKQKPSTRGPVRPTSPCPWRPCFPASSQRRWNPVEPRLLSVSAHLCVYCGGVGPKFRQSTPFPPDSGRLLEEHLPSRARTGDGASGGAPTEHPDPRPGRSCGAGYPSGCGTHLGPTPSRGCLAWAPGRGRAGQSPTRALAGCLHPGRLRLRAGARNRSGS</sequence>
<evidence type="ECO:0000313" key="3">
    <source>
        <dbReference type="Ensembl" id="ENSFCTP00005054192.1"/>
    </source>
</evidence>
<reference evidence="3" key="2">
    <citation type="submission" date="2025-08" db="UniProtKB">
        <authorList>
            <consortium name="Ensembl"/>
        </authorList>
    </citation>
    <scope>IDENTIFICATION</scope>
    <source>
        <strain evidence="3">breed Abyssinian</strain>
    </source>
</reference>
<reference evidence="3" key="3">
    <citation type="submission" date="2025-09" db="UniProtKB">
        <authorList>
            <consortium name="Ensembl"/>
        </authorList>
    </citation>
    <scope>IDENTIFICATION</scope>
    <source>
        <strain evidence="3">breed Abyssinian</strain>
    </source>
</reference>
<dbReference type="InterPro" id="IPR028227">
    <property type="entry name" value="UPF0449"/>
</dbReference>